<reference evidence="6 7" key="1">
    <citation type="submission" date="2017-09" db="EMBL/GenBank/DDBJ databases">
        <authorList>
            <person name="Lee N."/>
            <person name="Cho B.-K."/>
        </authorList>
    </citation>
    <scope>NUCLEOTIDE SEQUENCE [LARGE SCALE GENOMIC DNA]</scope>
    <source>
        <strain evidence="6 7">ATCC 12461</strain>
    </source>
</reference>
<dbReference type="InterPro" id="IPR029061">
    <property type="entry name" value="THDP-binding"/>
</dbReference>
<feature type="domain" description="Transketolase-like pyrimidine-binding" evidence="5">
    <location>
        <begin position="20"/>
        <end position="184"/>
    </location>
</feature>
<dbReference type="PANTHER" id="PTHR43825:SF1">
    <property type="entry name" value="TRANSKETOLASE-LIKE PYRIMIDINE-BINDING DOMAIN-CONTAINING PROTEIN"/>
    <property type="match status" value="1"/>
</dbReference>
<accession>A0A5J6HQR4</accession>
<evidence type="ECO:0000259" key="5">
    <source>
        <dbReference type="SMART" id="SM00861"/>
    </source>
</evidence>
<dbReference type="KEGG" id="salw:CP975_34105"/>
<proteinExistence type="inferred from homology"/>
<dbReference type="OrthoDB" id="8732661at2"/>
<dbReference type="InterPro" id="IPR033248">
    <property type="entry name" value="Transketolase_C"/>
</dbReference>
<name>A0A5J6HQR4_STRAD</name>
<keyword evidence="3" id="KW-0786">Thiamine pyrophosphate</keyword>
<dbReference type="SUPFAM" id="SSF52518">
    <property type="entry name" value="Thiamin diphosphate-binding fold (THDP-binding)"/>
    <property type="match status" value="1"/>
</dbReference>
<dbReference type="Gene3D" id="3.40.50.970">
    <property type="match status" value="1"/>
</dbReference>
<evidence type="ECO:0000256" key="3">
    <source>
        <dbReference type="ARBA" id="ARBA00023052"/>
    </source>
</evidence>
<dbReference type="FunFam" id="3.40.50.970:FF:000129">
    <property type="entry name" value="Transketolase"/>
    <property type="match status" value="1"/>
</dbReference>
<dbReference type="Pfam" id="PF02779">
    <property type="entry name" value="Transket_pyr"/>
    <property type="match status" value="1"/>
</dbReference>
<evidence type="ECO:0000256" key="1">
    <source>
        <dbReference type="ARBA" id="ARBA00001964"/>
    </source>
</evidence>
<dbReference type="GO" id="GO:0000287">
    <property type="term" value="F:magnesium ion binding"/>
    <property type="evidence" value="ECO:0007669"/>
    <property type="project" value="UniProtKB-ARBA"/>
</dbReference>
<dbReference type="AlphaFoldDB" id="A0A5J6HQR4"/>
<dbReference type="Proteomes" id="UP000326553">
    <property type="component" value="Chromosome"/>
</dbReference>
<dbReference type="Pfam" id="PF02780">
    <property type="entry name" value="Transketolase_C"/>
    <property type="match status" value="1"/>
</dbReference>
<feature type="region of interest" description="Disordered" evidence="4">
    <location>
        <begin position="332"/>
        <end position="351"/>
    </location>
</feature>
<feature type="compositionally biased region" description="Basic and acidic residues" evidence="4">
    <location>
        <begin position="337"/>
        <end position="351"/>
    </location>
</feature>
<comment type="similarity">
    <text evidence="2">Belongs to the transketolase family.</text>
</comment>
<evidence type="ECO:0000313" key="6">
    <source>
        <dbReference type="EMBL" id="QEV21888.1"/>
    </source>
</evidence>
<evidence type="ECO:0000313" key="7">
    <source>
        <dbReference type="Proteomes" id="UP000326553"/>
    </source>
</evidence>
<gene>
    <name evidence="6" type="ORF">CP975_34105</name>
</gene>
<sequence length="351" mass="37397">MTATEESVPSGSDWAELYTGSARDAHRRTLLELARADDRIFCVDSDTGGFEDGFAAELPAQYANVGIAEANLFGMSAGLAASGLIPFAHTMSTFATTRACEQLKLDVAGNNLPVKVVATHGGLSAGHYGPSHHALQDLAIVRTLPHLTVLVPADAGETALAVRAAAHHPGPVYIRLGRNATPRVYQEPYDFTIGASVQLGDGDDLLVVATGALPVHYALTARDVLAERGVSARVVNMHTIKPLDRAPLLRAARETAGIVTVEDHLVVGGLGGAVSEVVASEHPCRVRRVGVEDRYLDTVGDERDLLEDGGVTVDRVVTEALTLLKPTRTDAYSARPDAYEPRADHHNTRRR</sequence>
<dbReference type="RefSeq" id="WP_070321270.1">
    <property type="nucleotide sequence ID" value="NZ_CP023695.1"/>
</dbReference>
<dbReference type="CDD" id="cd07033">
    <property type="entry name" value="TPP_PYR_DXS_TK_like"/>
    <property type="match status" value="1"/>
</dbReference>
<dbReference type="SMART" id="SM00861">
    <property type="entry name" value="Transket_pyr"/>
    <property type="match status" value="1"/>
</dbReference>
<evidence type="ECO:0000256" key="4">
    <source>
        <dbReference type="SAM" id="MobiDB-lite"/>
    </source>
</evidence>
<dbReference type="InterPro" id="IPR005475">
    <property type="entry name" value="Transketolase-like_Pyr-bd"/>
</dbReference>
<organism evidence="6 7">
    <name type="scientific">Streptomyces alboniger</name>
    <dbReference type="NCBI Taxonomy" id="132473"/>
    <lineage>
        <taxon>Bacteria</taxon>
        <taxon>Bacillati</taxon>
        <taxon>Actinomycetota</taxon>
        <taxon>Actinomycetes</taxon>
        <taxon>Kitasatosporales</taxon>
        <taxon>Streptomycetaceae</taxon>
        <taxon>Streptomyces</taxon>
        <taxon>Streptomyces aurantiacus group</taxon>
    </lineage>
</organism>
<dbReference type="InterPro" id="IPR051157">
    <property type="entry name" value="PDH/Transketolase"/>
</dbReference>
<dbReference type="SUPFAM" id="SSF52922">
    <property type="entry name" value="TK C-terminal domain-like"/>
    <property type="match status" value="1"/>
</dbReference>
<protein>
    <submittedName>
        <fullName evidence="6">Transketolase</fullName>
    </submittedName>
</protein>
<dbReference type="PANTHER" id="PTHR43825">
    <property type="entry name" value="PYRUVATE DEHYDROGENASE E1 COMPONENT"/>
    <property type="match status" value="1"/>
</dbReference>
<dbReference type="Gene3D" id="3.40.50.920">
    <property type="match status" value="1"/>
</dbReference>
<dbReference type="EMBL" id="CP023695">
    <property type="protein sequence ID" value="QEV21888.1"/>
    <property type="molecule type" value="Genomic_DNA"/>
</dbReference>
<dbReference type="InterPro" id="IPR009014">
    <property type="entry name" value="Transketo_C/PFOR_II"/>
</dbReference>
<evidence type="ECO:0000256" key="2">
    <source>
        <dbReference type="ARBA" id="ARBA00007131"/>
    </source>
</evidence>
<keyword evidence="7" id="KW-1185">Reference proteome</keyword>
<comment type="cofactor">
    <cofactor evidence="1">
        <name>thiamine diphosphate</name>
        <dbReference type="ChEBI" id="CHEBI:58937"/>
    </cofactor>
</comment>